<evidence type="ECO:0000256" key="1">
    <source>
        <dbReference type="SAM" id="MobiDB-lite"/>
    </source>
</evidence>
<evidence type="ECO:0000313" key="6">
    <source>
        <dbReference type="Proteomes" id="UP000323386"/>
    </source>
</evidence>
<dbReference type="Gene3D" id="3.40.50.880">
    <property type="match status" value="1"/>
</dbReference>
<organism evidence="5 6">
    <name type="scientific">Pseudozyma flocculosa</name>
    <dbReference type="NCBI Taxonomy" id="84751"/>
    <lineage>
        <taxon>Eukaryota</taxon>
        <taxon>Fungi</taxon>
        <taxon>Dikarya</taxon>
        <taxon>Basidiomycota</taxon>
        <taxon>Ustilaginomycotina</taxon>
        <taxon>Ustilaginomycetes</taxon>
        <taxon>Ustilaginales</taxon>
        <taxon>Ustilaginaceae</taxon>
        <taxon>Pseudozyma</taxon>
    </lineage>
</organism>
<dbReference type="InterPro" id="IPR029010">
    <property type="entry name" value="ThuA-like"/>
</dbReference>
<dbReference type="PANTHER" id="PTHR40469:SF2">
    <property type="entry name" value="GALACTOSE-BINDING DOMAIN-LIKE SUPERFAMILY PROTEIN"/>
    <property type="match status" value="1"/>
</dbReference>
<keyword evidence="3" id="KW-0732">Signal</keyword>
<reference evidence="5 6" key="1">
    <citation type="submission" date="2018-03" db="EMBL/GenBank/DDBJ databases">
        <authorList>
            <person name="Guldener U."/>
        </authorList>
    </citation>
    <scope>NUCLEOTIDE SEQUENCE [LARGE SCALE GENOMIC DNA]</scope>
    <source>
        <strain evidence="5 6">DAOM196992</strain>
    </source>
</reference>
<keyword evidence="2" id="KW-0812">Transmembrane</keyword>
<proteinExistence type="predicted"/>
<protein>
    <recommendedName>
        <fullName evidence="4">ThuA-like domain-containing protein</fullName>
    </recommendedName>
</protein>
<dbReference type="EMBL" id="OOIP01000010">
    <property type="protein sequence ID" value="SPO38442.1"/>
    <property type="molecule type" value="Genomic_DNA"/>
</dbReference>
<dbReference type="AlphaFoldDB" id="A0A5C3F2A9"/>
<feature type="region of interest" description="Disordered" evidence="1">
    <location>
        <begin position="306"/>
        <end position="369"/>
    </location>
</feature>
<name>A0A5C3F2A9_9BASI</name>
<dbReference type="Proteomes" id="UP000323386">
    <property type="component" value="Unassembled WGS sequence"/>
</dbReference>
<evidence type="ECO:0000256" key="3">
    <source>
        <dbReference type="SAM" id="SignalP"/>
    </source>
</evidence>
<dbReference type="PANTHER" id="PTHR40469">
    <property type="entry name" value="SECRETED GLYCOSYL HYDROLASE"/>
    <property type="match status" value="1"/>
</dbReference>
<feature type="chain" id="PRO_5022880146" description="ThuA-like domain-containing protein" evidence="3">
    <location>
        <begin position="21"/>
        <end position="395"/>
    </location>
</feature>
<feature type="signal peptide" evidence="3">
    <location>
        <begin position="1"/>
        <end position="20"/>
    </location>
</feature>
<dbReference type="SUPFAM" id="SSF52317">
    <property type="entry name" value="Class I glutamine amidotransferase-like"/>
    <property type="match status" value="1"/>
</dbReference>
<evidence type="ECO:0000313" key="5">
    <source>
        <dbReference type="EMBL" id="SPO38442.1"/>
    </source>
</evidence>
<feature type="region of interest" description="Disordered" evidence="1">
    <location>
        <begin position="242"/>
        <end position="269"/>
    </location>
</feature>
<evidence type="ECO:0000259" key="4">
    <source>
        <dbReference type="Pfam" id="PF06283"/>
    </source>
</evidence>
<accession>A0A5C3F2A9</accession>
<feature type="compositionally biased region" description="Low complexity" evidence="1">
    <location>
        <begin position="324"/>
        <end position="369"/>
    </location>
</feature>
<keyword evidence="6" id="KW-1185">Reference proteome</keyword>
<dbReference type="InterPro" id="IPR029062">
    <property type="entry name" value="Class_I_gatase-like"/>
</dbReference>
<dbReference type="OrthoDB" id="3482285at2759"/>
<keyword evidence="2" id="KW-1133">Transmembrane helix</keyword>
<feature type="domain" description="ThuA-like" evidence="4">
    <location>
        <begin position="24"/>
        <end position="295"/>
    </location>
</feature>
<gene>
    <name evidence="5" type="ORF">PSFLO_03920</name>
</gene>
<dbReference type="Pfam" id="PF06283">
    <property type="entry name" value="ThuA"/>
    <property type="match status" value="1"/>
</dbReference>
<feature type="transmembrane region" description="Helical" evidence="2">
    <location>
        <begin position="376"/>
        <end position="394"/>
    </location>
</feature>
<evidence type="ECO:0000256" key="2">
    <source>
        <dbReference type="SAM" id="Phobius"/>
    </source>
</evidence>
<sequence>MRWSALAAIGSALLAQQAHAVPHILLYTRTAGYRHESIPTAVDTITGIGNGTLRVPSGSLDASIADLRWQATATSDQAAFRNATYLAQFDAIAFIMTTDIDPPGAGTVLDDEGIRNFATYIQNGGGYVGIHSASATLFGAPFYGRLVGAYFDYHPQIQSVSLKPVATDHPSTSKLPGNFDIQEEVYNFRSDPRKLPSPANVLITNASNYQDPGVNPQGFRNGTNGPAPHPLAWYREGRLLDTDGSTDASVRGGGGANVDPSGGPGRSWYTSLGHDRATWQQDFFRGHIAGGVGWVLQSSTVKSNNATALVGQPGPSSSGGGGASAEASSTGGSASSSGGAGATSRSASGPAPSGSSSGDTNNAASPASPHSALSRMLLPVAFIYIVIFGAPVALL</sequence>
<keyword evidence="2" id="KW-0472">Membrane</keyword>